<evidence type="ECO:0000259" key="18">
    <source>
        <dbReference type="PROSITE" id="PS50011"/>
    </source>
</evidence>
<dbReference type="InterPro" id="IPR011009">
    <property type="entry name" value="Kinase-like_dom_sf"/>
</dbReference>
<dbReference type="GO" id="GO:0030447">
    <property type="term" value="P:filamentous growth"/>
    <property type="evidence" value="ECO:0007669"/>
    <property type="project" value="UniProtKB-ARBA"/>
</dbReference>
<evidence type="ECO:0000256" key="9">
    <source>
        <dbReference type="ARBA" id="ARBA00022840"/>
    </source>
</evidence>
<evidence type="ECO:0000256" key="17">
    <source>
        <dbReference type="SAM" id="MobiDB-lite"/>
    </source>
</evidence>
<feature type="compositionally biased region" description="Polar residues" evidence="17">
    <location>
        <begin position="473"/>
        <end position="489"/>
    </location>
</feature>
<comment type="catalytic activity">
    <reaction evidence="13">
        <text>L-seryl-[protein] + ATP = O-phospho-L-seryl-[protein] + ADP + H(+)</text>
        <dbReference type="Rhea" id="RHEA:17989"/>
        <dbReference type="Rhea" id="RHEA-COMP:9863"/>
        <dbReference type="Rhea" id="RHEA-COMP:11604"/>
        <dbReference type="ChEBI" id="CHEBI:15378"/>
        <dbReference type="ChEBI" id="CHEBI:29999"/>
        <dbReference type="ChEBI" id="CHEBI:30616"/>
        <dbReference type="ChEBI" id="CHEBI:83421"/>
        <dbReference type="ChEBI" id="CHEBI:456216"/>
        <dbReference type="EC" id="2.7.11.22"/>
    </reaction>
</comment>
<evidence type="ECO:0000256" key="4">
    <source>
        <dbReference type="ARBA" id="ARBA00012425"/>
    </source>
</evidence>
<dbReference type="SMART" id="SM00220">
    <property type="entry name" value="S_TKc"/>
    <property type="match status" value="1"/>
</dbReference>
<dbReference type="InterPro" id="IPR008271">
    <property type="entry name" value="Ser/Thr_kinase_AS"/>
</dbReference>
<dbReference type="FunFam" id="3.30.200.20:FF:000124">
    <property type="entry name" value="Cyclin-dependent kinase 4"/>
    <property type="match status" value="1"/>
</dbReference>
<dbReference type="GO" id="GO:0004693">
    <property type="term" value="F:cyclin-dependent protein serine/threonine kinase activity"/>
    <property type="evidence" value="ECO:0007669"/>
    <property type="project" value="UniProtKB-EC"/>
</dbReference>
<evidence type="ECO:0000256" key="2">
    <source>
        <dbReference type="ARBA" id="ARBA00006485"/>
    </source>
</evidence>
<dbReference type="Proteomes" id="UP000788993">
    <property type="component" value="Unassembled WGS sequence"/>
</dbReference>
<dbReference type="SUPFAM" id="SSF56112">
    <property type="entry name" value="Protein kinase-like (PK-like)"/>
    <property type="match status" value="1"/>
</dbReference>
<dbReference type="PROSITE" id="PS00107">
    <property type="entry name" value="PROTEIN_KINASE_ATP"/>
    <property type="match status" value="1"/>
</dbReference>
<evidence type="ECO:0000256" key="7">
    <source>
        <dbReference type="ARBA" id="ARBA00022741"/>
    </source>
</evidence>
<dbReference type="PROSITE" id="PS00108">
    <property type="entry name" value="PROTEIN_KINASE_ST"/>
    <property type="match status" value="1"/>
</dbReference>
<dbReference type="GO" id="GO:0008353">
    <property type="term" value="F:RNA polymerase II CTD heptapeptide repeat kinase activity"/>
    <property type="evidence" value="ECO:0007669"/>
    <property type="project" value="UniProtKB-EC"/>
</dbReference>
<comment type="subcellular location">
    <subcellularLocation>
        <location evidence="1">Nucleus</location>
    </subcellularLocation>
</comment>
<dbReference type="PANTHER" id="PTHR24056:SF233">
    <property type="entry name" value="CYCLIN-DEPENDENT KINASE 9"/>
    <property type="match status" value="1"/>
</dbReference>
<keyword evidence="7 16" id="KW-0547">Nucleotide-binding</keyword>
<name>A0A9P8T776_9ASCO</name>
<dbReference type="InterPro" id="IPR000719">
    <property type="entry name" value="Prot_kinase_dom"/>
</dbReference>
<dbReference type="Gene3D" id="1.10.510.10">
    <property type="entry name" value="Transferase(Phosphotransferase) domain 1"/>
    <property type="match status" value="1"/>
</dbReference>
<feature type="compositionally biased region" description="Basic and acidic residues" evidence="17">
    <location>
        <begin position="446"/>
        <end position="456"/>
    </location>
</feature>
<comment type="similarity">
    <text evidence="2">Belongs to the protein kinase superfamily. CMGC Ser/Thr protein kinase family. CDC2/CDKX subfamily.</text>
</comment>
<evidence type="ECO:0000256" key="11">
    <source>
        <dbReference type="ARBA" id="ARBA00041018"/>
    </source>
</evidence>
<feature type="region of interest" description="Disordered" evidence="17">
    <location>
        <begin position="433"/>
        <end position="490"/>
    </location>
</feature>
<proteinExistence type="inferred from homology"/>
<dbReference type="FunFam" id="1.10.510.10:FF:000415">
    <property type="entry name" value="CMGC/CDK/CRK7 protein kinase, variant"/>
    <property type="match status" value="1"/>
</dbReference>
<dbReference type="PROSITE" id="PS50011">
    <property type="entry name" value="PROTEIN_KINASE_DOM"/>
    <property type="match status" value="1"/>
</dbReference>
<gene>
    <name evidence="19" type="ORF">OGATHE_003194</name>
</gene>
<feature type="domain" description="Protein kinase" evidence="18">
    <location>
        <begin position="23"/>
        <end position="324"/>
    </location>
</feature>
<dbReference type="EC" id="2.7.11.23" evidence="3"/>
<evidence type="ECO:0000256" key="14">
    <source>
        <dbReference type="ARBA" id="ARBA00049280"/>
    </source>
</evidence>
<sequence>MTDHVPKQSRLSRYVGMSKLEKYEVLQELGQGTFGMVFKARQKSTGKLVALKKLIVHDSKDGFPITAFREITIMKQFRHVNVLQLIDMIHENSEDTKKPGFFYTVTPYISSDLNGLLNNPRVRLTNPQIKCIMKQILHGIDYIHNQHYLHRDIKTANILLDFFGVVKIADFGLARGYHGPAPVDAAAGAGGGLVEYTGLVVTRWYRPPELLLGERKYTTAVDMWGIGCVLGEMYKKKPILEGKSDLDQADMIFRLLGSPTPENFPNADVINRNGVNLHVDYPRTLESEFGAIMTPAAVRLLSGLLTLDPRKRFNAAKALESDFFKMEPVACLPEELPKFEESHEQDIKRYKEEKKRANESVGSGRPPNKSLDHSHYGADYETPRKRRDLAHDNRWRGERRGWGGNRDWNRDWGRDWGRDYSRESGDYREYRRPREFHGGRPWQNQDYRDTRGHWGDGPHANGGQHRYKRNPPDRTSSSLYAQTEKTSLSAVKDYLIDKKKEGGADPSAKR</sequence>
<keyword evidence="10" id="KW-0539">Nucleus</keyword>
<evidence type="ECO:0000313" key="20">
    <source>
        <dbReference type="Proteomes" id="UP000788993"/>
    </source>
</evidence>
<reference evidence="19" key="2">
    <citation type="submission" date="2021-01" db="EMBL/GenBank/DDBJ databases">
        <authorList>
            <person name="Schikora-Tamarit M.A."/>
        </authorList>
    </citation>
    <scope>NUCLEOTIDE SEQUENCE</scope>
    <source>
        <strain evidence="19">NCAIM Y.01608</strain>
    </source>
</reference>
<evidence type="ECO:0000313" key="19">
    <source>
        <dbReference type="EMBL" id="KAH3667671.1"/>
    </source>
</evidence>
<dbReference type="AlphaFoldDB" id="A0A9P8T776"/>
<evidence type="ECO:0000256" key="5">
    <source>
        <dbReference type="ARBA" id="ARBA00022527"/>
    </source>
</evidence>
<evidence type="ECO:0000256" key="10">
    <source>
        <dbReference type="ARBA" id="ARBA00023242"/>
    </source>
</evidence>
<comment type="caution">
    <text evidence="19">The sequence shown here is derived from an EMBL/GenBank/DDBJ whole genome shotgun (WGS) entry which is preliminary data.</text>
</comment>
<evidence type="ECO:0000256" key="6">
    <source>
        <dbReference type="ARBA" id="ARBA00022679"/>
    </source>
</evidence>
<evidence type="ECO:0000256" key="13">
    <source>
        <dbReference type="ARBA" id="ARBA00048367"/>
    </source>
</evidence>
<protein>
    <recommendedName>
        <fullName evidence="11">Serine/threonine-protein kinase BUR1</fullName>
        <ecNumber evidence="4">2.7.11.22</ecNumber>
        <ecNumber evidence="3">2.7.11.23</ecNumber>
    </recommendedName>
    <alternativeName>
        <fullName evidence="15">Serine/threonine-protein kinase bur1</fullName>
    </alternativeName>
</protein>
<evidence type="ECO:0000256" key="15">
    <source>
        <dbReference type="ARBA" id="ARBA00073250"/>
    </source>
</evidence>
<keyword evidence="5" id="KW-0723">Serine/threonine-protein kinase</keyword>
<feature type="region of interest" description="Disordered" evidence="17">
    <location>
        <begin position="352"/>
        <end position="385"/>
    </location>
</feature>
<accession>A0A9P8T776</accession>
<evidence type="ECO:0000256" key="12">
    <source>
        <dbReference type="ARBA" id="ARBA00047811"/>
    </source>
</evidence>
<dbReference type="InterPro" id="IPR050108">
    <property type="entry name" value="CDK"/>
</dbReference>
<feature type="compositionally biased region" description="Basic and acidic residues" evidence="17">
    <location>
        <begin position="370"/>
        <end position="385"/>
    </location>
</feature>
<evidence type="ECO:0000256" key="8">
    <source>
        <dbReference type="ARBA" id="ARBA00022777"/>
    </source>
</evidence>
<organism evidence="19 20">
    <name type="scientific">Ogataea polymorpha</name>
    <dbReference type="NCBI Taxonomy" id="460523"/>
    <lineage>
        <taxon>Eukaryota</taxon>
        <taxon>Fungi</taxon>
        <taxon>Dikarya</taxon>
        <taxon>Ascomycota</taxon>
        <taxon>Saccharomycotina</taxon>
        <taxon>Pichiomycetes</taxon>
        <taxon>Pichiales</taxon>
        <taxon>Pichiaceae</taxon>
        <taxon>Ogataea</taxon>
    </lineage>
</organism>
<comment type="catalytic activity">
    <reaction evidence="14">
        <text>[DNA-directed RNA polymerase] + ATP = phospho-[DNA-directed RNA polymerase] + ADP + H(+)</text>
        <dbReference type="Rhea" id="RHEA:10216"/>
        <dbReference type="Rhea" id="RHEA-COMP:11321"/>
        <dbReference type="Rhea" id="RHEA-COMP:11322"/>
        <dbReference type="ChEBI" id="CHEBI:15378"/>
        <dbReference type="ChEBI" id="CHEBI:30616"/>
        <dbReference type="ChEBI" id="CHEBI:43176"/>
        <dbReference type="ChEBI" id="CHEBI:68546"/>
        <dbReference type="ChEBI" id="CHEBI:456216"/>
        <dbReference type="EC" id="2.7.11.23"/>
    </reaction>
</comment>
<dbReference type="GO" id="GO:0005524">
    <property type="term" value="F:ATP binding"/>
    <property type="evidence" value="ECO:0007669"/>
    <property type="project" value="UniProtKB-UniRule"/>
</dbReference>
<dbReference type="OrthoDB" id="28397at2759"/>
<feature type="binding site" evidence="16">
    <location>
        <position position="52"/>
    </location>
    <ligand>
        <name>ATP</name>
        <dbReference type="ChEBI" id="CHEBI:30616"/>
    </ligand>
</feature>
<keyword evidence="20" id="KW-1185">Reference proteome</keyword>
<evidence type="ECO:0000256" key="3">
    <source>
        <dbReference type="ARBA" id="ARBA00012409"/>
    </source>
</evidence>
<dbReference type="PANTHER" id="PTHR24056">
    <property type="entry name" value="CELL DIVISION PROTEIN KINASE"/>
    <property type="match status" value="1"/>
</dbReference>
<dbReference type="EMBL" id="JAEUBD010001062">
    <property type="protein sequence ID" value="KAH3667671.1"/>
    <property type="molecule type" value="Genomic_DNA"/>
</dbReference>
<keyword evidence="8" id="KW-0418">Kinase</keyword>
<evidence type="ECO:0000256" key="1">
    <source>
        <dbReference type="ARBA" id="ARBA00004123"/>
    </source>
</evidence>
<dbReference type="GO" id="GO:0005634">
    <property type="term" value="C:nucleus"/>
    <property type="evidence" value="ECO:0007669"/>
    <property type="project" value="UniProtKB-SubCell"/>
</dbReference>
<keyword evidence="6" id="KW-0808">Transferase</keyword>
<keyword evidence="9 16" id="KW-0067">ATP-binding</keyword>
<dbReference type="InterPro" id="IPR017441">
    <property type="entry name" value="Protein_kinase_ATP_BS"/>
</dbReference>
<evidence type="ECO:0000256" key="16">
    <source>
        <dbReference type="PROSITE-ProRule" id="PRU10141"/>
    </source>
</evidence>
<reference evidence="19" key="1">
    <citation type="journal article" date="2021" name="Open Biol.">
        <title>Shared evolutionary footprints suggest mitochondrial oxidative damage underlies multiple complex I losses in fungi.</title>
        <authorList>
            <person name="Schikora-Tamarit M.A."/>
            <person name="Marcet-Houben M."/>
            <person name="Nosek J."/>
            <person name="Gabaldon T."/>
        </authorList>
    </citation>
    <scope>NUCLEOTIDE SEQUENCE</scope>
    <source>
        <strain evidence="19">NCAIM Y.01608</strain>
    </source>
</reference>
<dbReference type="Gene3D" id="3.30.200.20">
    <property type="entry name" value="Phosphorylase Kinase, domain 1"/>
    <property type="match status" value="1"/>
</dbReference>
<dbReference type="EC" id="2.7.11.22" evidence="4"/>
<comment type="catalytic activity">
    <reaction evidence="12">
        <text>L-threonyl-[protein] + ATP = O-phospho-L-threonyl-[protein] + ADP + H(+)</text>
        <dbReference type="Rhea" id="RHEA:46608"/>
        <dbReference type="Rhea" id="RHEA-COMP:11060"/>
        <dbReference type="Rhea" id="RHEA-COMP:11605"/>
        <dbReference type="ChEBI" id="CHEBI:15378"/>
        <dbReference type="ChEBI" id="CHEBI:30013"/>
        <dbReference type="ChEBI" id="CHEBI:30616"/>
        <dbReference type="ChEBI" id="CHEBI:61977"/>
        <dbReference type="ChEBI" id="CHEBI:456216"/>
        <dbReference type="EC" id="2.7.11.22"/>
    </reaction>
</comment>
<dbReference type="Pfam" id="PF00069">
    <property type="entry name" value="Pkinase"/>
    <property type="match status" value="1"/>
</dbReference>